<reference evidence="4 5" key="1">
    <citation type="submission" date="2024-03" db="EMBL/GenBank/DDBJ databases">
        <title>A high-quality draft genome sequence of Diaporthe vaccinii, a causative agent of upright dieback and viscid rot disease in cranberry plants.</title>
        <authorList>
            <person name="Sarrasin M."/>
            <person name="Lang B.F."/>
            <person name="Burger G."/>
        </authorList>
    </citation>
    <scope>NUCLEOTIDE SEQUENCE [LARGE SCALE GENOMIC DNA]</scope>
    <source>
        <strain evidence="4 5">IS7</strain>
    </source>
</reference>
<dbReference type="EMBL" id="JBAWTH010000045">
    <property type="protein sequence ID" value="KAL2283132.1"/>
    <property type="molecule type" value="Genomic_DNA"/>
</dbReference>
<accession>A0ABR4EL11</accession>
<keyword evidence="1" id="KW-0479">Metal-binding</keyword>
<evidence type="ECO:0000259" key="3">
    <source>
        <dbReference type="PROSITE" id="PS50157"/>
    </source>
</evidence>
<dbReference type="PROSITE" id="PS50157">
    <property type="entry name" value="ZINC_FINGER_C2H2_2"/>
    <property type="match status" value="1"/>
</dbReference>
<protein>
    <recommendedName>
        <fullName evidence="3">C2H2-type domain-containing protein</fullName>
    </recommendedName>
</protein>
<evidence type="ECO:0000313" key="5">
    <source>
        <dbReference type="Proteomes" id="UP001600888"/>
    </source>
</evidence>
<feature type="compositionally biased region" description="Basic and acidic residues" evidence="2">
    <location>
        <begin position="335"/>
        <end position="349"/>
    </location>
</feature>
<name>A0ABR4EL11_9PEZI</name>
<evidence type="ECO:0000256" key="2">
    <source>
        <dbReference type="SAM" id="MobiDB-lite"/>
    </source>
</evidence>
<dbReference type="Proteomes" id="UP001600888">
    <property type="component" value="Unassembled WGS sequence"/>
</dbReference>
<dbReference type="SMART" id="SM00355">
    <property type="entry name" value="ZnF_C2H2"/>
    <property type="match status" value="3"/>
</dbReference>
<feature type="domain" description="C2H2-type" evidence="3">
    <location>
        <begin position="675"/>
        <end position="700"/>
    </location>
</feature>
<sequence length="827" mass="91268">MRIDTVLDALAKEGRLTTGKWRKRQRIGFALLCRICQAWFTRHLAFGCVSWDLPISKILPLVLMAATATRAGDITRANGYTGPEYLRWEHVELVLESDKPDINQMVAHITIAYEKGSKNLQNIDKVVVVEALDGVQQNIACPIKLLVIHGLRTGHIAHPSIKSLLDSLLLTPSRKVQWINASDPIIPALQRAKLDFSRPATPNQVKGTIKAAGLLAGILVPLNSHDIRAGTARDLSKLGSDAIKGVANPGVAKVLGHDYKTMSCGVTDSYIGGIDTAFNTEIAKNPRPDRFGPPLVDEGYFKSTRTTPARLTEFCKDNNFDPTSKKDRNTAAKVLERQNQREWAQKKTESLSAEGPKKIVQSRKSKTPTTSTLPLGEKSPNARPPKRQKNKDNKPDGGGTTDSGLDAVQDEPRLQPAAVRLHASPPDELIDPWLRVLDAVQDEPRLQPAAVESHTLPLDELIDPRLYDFNTVQDEPRLQPAAIGLRASPPDELIDPRLRDFDAGTVLRETGVDENNFDSYSVNTAAVSALESLVLGDSDERADMDGSQAQLFEDMLTGQVIGEAVDEIIADNNEDGRTPSNDPKCLIELDGTQFVDHFARINIVRNEAVASKSKEHISRYAPVGNSRDDPTLFQIPCPNAALGCEYTSTRIYQVNKHASSSNCIANQPEKLVQDHPCPRAGCDMSFNKKSALNVHIKNVHDWTPKKCELPDCPKADVLWSNGFQYSRHVTKYHDEDWTPTKCQVLGCKSSATWGRVGYDAHLKQVHKLSGEEKAKYLPHKTTPAFAPRQCPIPGCTSTSTWTAKASLTRHLKNVHKIDEEEIESIIV</sequence>
<gene>
    <name evidence="4" type="ORF">FJTKL_10229</name>
</gene>
<keyword evidence="1" id="KW-0862">Zinc</keyword>
<comment type="caution">
    <text evidence="4">The sequence shown here is derived from an EMBL/GenBank/DDBJ whole genome shotgun (WGS) entry which is preliminary data.</text>
</comment>
<dbReference type="PROSITE" id="PS00028">
    <property type="entry name" value="ZINC_FINGER_C2H2_1"/>
    <property type="match status" value="1"/>
</dbReference>
<evidence type="ECO:0000256" key="1">
    <source>
        <dbReference type="PROSITE-ProRule" id="PRU00042"/>
    </source>
</evidence>
<feature type="region of interest" description="Disordered" evidence="2">
    <location>
        <begin position="335"/>
        <end position="408"/>
    </location>
</feature>
<dbReference type="Gene3D" id="3.30.160.60">
    <property type="entry name" value="Classic Zinc Finger"/>
    <property type="match status" value="1"/>
</dbReference>
<organism evidence="4 5">
    <name type="scientific">Diaporthe vaccinii</name>
    <dbReference type="NCBI Taxonomy" id="105482"/>
    <lineage>
        <taxon>Eukaryota</taxon>
        <taxon>Fungi</taxon>
        <taxon>Dikarya</taxon>
        <taxon>Ascomycota</taxon>
        <taxon>Pezizomycotina</taxon>
        <taxon>Sordariomycetes</taxon>
        <taxon>Sordariomycetidae</taxon>
        <taxon>Diaporthales</taxon>
        <taxon>Diaporthaceae</taxon>
        <taxon>Diaporthe</taxon>
        <taxon>Diaporthe eres species complex</taxon>
    </lineage>
</organism>
<evidence type="ECO:0000313" key="4">
    <source>
        <dbReference type="EMBL" id="KAL2283132.1"/>
    </source>
</evidence>
<keyword evidence="1" id="KW-0863">Zinc-finger</keyword>
<keyword evidence="5" id="KW-1185">Reference proteome</keyword>
<proteinExistence type="predicted"/>
<dbReference type="InterPro" id="IPR013087">
    <property type="entry name" value="Znf_C2H2_type"/>
</dbReference>